<evidence type="ECO:0000313" key="4">
    <source>
        <dbReference type="EMBL" id="CAE0367958.1"/>
    </source>
</evidence>
<feature type="compositionally biased region" description="Low complexity" evidence="1">
    <location>
        <begin position="277"/>
        <end position="292"/>
    </location>
</feature>
<accession>A0A6S8CTI8</accession>
<feature type="transmembrane region" description="Helical" evidence="2">
    <location>
        <begin position="608"/>
        <end position="629"/>
    </location>
</feature>
<dbReference type="EMBL" id="HBIJ01012862">
    <property type="protein sequence ID" value="CAE0367959.1"/>
    <property type="molecule type" value="Transcribed_RNA"/>
</dbReference>
<evidence type="ECO:0000313" key="3">
    <source>
        <dbReference type="EMBL" id="CAE0367957.1"/>
    </source>
</evidence>
<feature type="transmembrane region" description="Helical" evidence="2">
    <location>
        <begin position="821"/>
        <end position="842"/>
    </location>
</feature>
<reference evidence="7" key="1">
    <citation type="submission" date="2021-01" db="EMBL/GenBank/DDBJ databases">
        <authorList>
            <person name="Corre E."/>
            <person name="Pelletier E."/>
            <person name="Niang G."/>
            <person name="Scheremetjew M."/>
            <person name="Finn R."/>
            <person name="Kale V."/>
            <person name="Holt S."/>
            <person name="Cochrane G."/>
            <person name="Meng A."/>
            <person name="Brown T."/>
            <person name="Cohen L."/>
        </authorList>
    </citation>
    <scope>NUCLEOTIDE SEQUENCE</scope>
    <source>
        <strain evidence="7">CCMP1510</strain>
    </source>
</reference>
<evidence type="ECO:0000313" key="8">
    <source>
        <dbReference type="EMBL" id="CAE0367962.1"/>
    </source>
</evidence>
<dbReference type="EMBL" id="HBIJ01012863">
    <property type="protein sequence ID" value="CAE0367960.1"/>
    <property type="molecule type" value="Transcribed_RNA"/>
</dbReference>
<evidence type="ECO:0000256" key="2">
    <source>
        <dbReference type="SAM" id="Phobius"/>
    </source>
</evidence>
<name>A0A6S8CTI8_9STRA</name>
<dbReference type="AlphaFoldDB" id="A0A6S8CTI8"/>
<dbReference type="EMBL" id="HBIJ01012859">
    <property type="protein sequence ID" value="CAE0367957.1"/>
    <property type="molecule type" value="Transcribed_RNA"/>
</dbReference>
<sequence>MDHEKLRTASFCELSNSNFLDEVHTIGSLGTLTTTNSADIKINPEEGLKTPASTKQLSMTALTTVKRLHSVHELVQQTTASASLNDEMSEMHSNVIKKHHASFLAAAMPLNVAIGRRSEVREAARNVAFDHMRKHFKSLRLLVDQIKRNNSFLSIAYVYDHEQPRWSRCLMGFVDTMYILFGECVAYWYLYPSGLCEELENEADCKEPKSPVSFGDKRTCSWEEEKCIFRPASTVLEVVSLRVQMACICVLLALPLIHITSFVYERYILAPLIKTNKSASSSTPTNSESMNSRRSAFSINEESENEYDNKSLDEITTLGTSADAHIQIASMNSDHGDGMPTSEDLRSSMSLSKKWRLLRSSFTKSNTYINDGEDNDDEDYDHIEQTGRTLLKNFRIDPDTIISDFQCIEDKKERYAAAALLPTMSVILSQRVEICDAITDCNHDTDDCSALKSFLKSFDNYWNLHPPSSNGIGFNFANYLFQKRHWEVRFAQKTFANIVESIRVAANFNELLSNRLDNGFFMVRDLYRLKIDETLEDRKERKLYEAEIARQEEDEEVIGDLEPVTLRAKFMAGIAIILVVLFVFWFLLTVGLTLGVKQMRYWVISTNIAIVIIVLICENVRIIILVNYFPGLLSRKLERVGDPLRSAKPNFRHGLAIAPFDLLESRVVSDIIDSPYVPARMKYVAQRRNMLRQRMTKKGRCDHARLAKLGAEFVRRRAPRRRSGDFSSTSNSIDQAKMMAIINDIANIAKTIDHDQDEPEHRTSNKIYREQHPRSWSASHLVATTDQIKWRPSWYLALMLILASLILDVPGDLQSLFLEEAANAILIGITIFLTLVLNLLGASANSGSIYVVIVFTFALTLCVYLAYLFVWPFIRRFALKLLRCCGLNSLGSSTRDTDLDDDPAHFQEINSDFDSDNEEEILTTLSDIKDTGDFLRDTFLSEEKVENAPGTAAGNIINFDVTDITRTLGEPTIGKASSSIVDVANVPTLDEIIHSAKMSDGTNVVIGFESSPPTATAHFNQGSQQDDSPLNF</sequence>
<proteinExistence type="predicted"/>
<evidence type="ECO:0000313" key="6">
    <source>
        <dbReference type="EMBL" id="CAE0367960.1"/>
    </source>
</evidence>
<protein>
    <submittedName>
        <fullName evidence="7">Uncharacterized protein</fullName>
    </submittedName>
</protein>
<feature type="transmembrane region" description="Helical" evidence="2">
    <location>
        <begin position="570"/>
        <end position="588"/>
    </location>
</feature>
<dbReference type="EMBL" id="HBIJ01012864">
    <property type="protein sequence ID" value="CAE0367961.1"/>
    <property type="molecule type" value="Transcribed_RNA"/>
</dbReference>
<feature type="transmembrane region" description="Helical" evidence="2">
    <location>
        <begin position="849"/>
        <end position="874"/>
    </location>
</feature>
<organism evidence="7">
    <name type="scientific">Aureoumbra lagunensis</name>
    <dbReference type="NCBI Taxonomy" id="44058"/>
    <lineage>
        <taxon>Eukaryota</taxon>
        <taxon>Sar</taxon>
        <taxon>Stramenopiles</taxon>
        <taxon>Ochrophyta</taxon>
        <taxon>Pelagophyceae</taxon>
        <taxon>Pelagomonadales</taxon>
        <taxon>Aureoumbra</taxon>
    </lineage>
</organism>
<dbReference type="EMBL" id="HBIJ01012866">
    <property type="protein sequence ID" value="CAE0367962.1"/>
    <property type="molecule type" value="Transcribed_RNA"/>
</dbReference>
<evidence type="ECO:0000256" key="1">
    <source>
        <dbReference type="SAM" id="MobiDB-lite"/>
    </source>
</evidence>
<evidence type="ECO:0000313" key="7">
    <source>
        <dbReference type="EMBL" id="CAE0367961.1"/>
    </source>
</evidence>
<keyword evidence="2" id="KW-0812">Transmembrane</keyword>
<keyword evidence="2" id="KW-0472">Membrane</keyword>
<feature type="region of interest" description="Disordered" evidence="1">
    <location>
        <begin position="1013"/>
        <end position="1032"/>
    </location>
</feature>
<keyword evidence="2" id="KW-1133">Transmembrane helix</keyword>
<gene>
    <name evidence="3" type="ORF">ALAG00032_LOCUS8714</name>
    <name evidence="4" type="ORF">ALAG00032_LOCUS8715</name>
    <name evidence="5" type="ORF">ALAG00032_LOCUS8716</name>
    <name evidence="6" type="ORF">ALAG00032_LOCUS8717</name>
    <name evidence="7" type="ORF">ALAG00032_LOCUS8718</name>
    <name evidence="8" type="ORF">ALAG00032_LOCUS8719</name>
</gene>
<feature type="region of interest" description="Disordered" evidence="1">
    <location>
        <begin position="277"/>
        <end position="309"/>
    </location>
</feature>
<evidence type="ECO:0000313" key="5">
    <source>
        <dbReference type="EMBL" id="CAE0367959.1"/>
    </source>
</evidence>
<dbReference type="EMBL" id="HBIJ01012860">
    <property type="protein sequence ID" value="CAE0367958.1"/>
    <property type="molecule type" value="Transcribed_RNA"/>
</dbReference>